<proteinExistence type="predicted"/>
<sequence>MILWARWMNKLLEVKENLDNEGLSRAHLNKVWINRRLFLQSKFDELFVMDISSLEQKEKEMALMQVFLNEDLEGGSLEEDLCNLIILYHS</sequence>
<name>A0ACB0ZEP8_MELEN</name>
<keyword evidence="2" id="KW-1185">Reference proteome</keyword>
<evidence type="ECO:0000313" key="1">
    <source>
        <dbReference type="EMBL" id="CAK5077524.1"/>
    </source>
</evidence>
<dbReference type="Proteomes" id="UP001497535">
    <property type="component" value="Unassembled WGS sequence"/>
</dbReference>
<evidence type="ECO:0000313" key="2">
    <source>
        <dbReference type="Proteomes" id="UP001497535"/>
    </source>
</evidence>
<comment type="caution">
    <text evidence="1">The sequence shown here is derived from an EMBL/GenBank/DDBJ whole genome shotgun (WGS) entry which is preliminary data.</text>
</comment>
<protein>
    <submittedName>
        <fullName evidence="1">Uncharacterized protein</fullName>
    </submittedName>
</protein>
<accession>A0ACB0ZEP8</accession>
<gene>
    <name evidence="1" type="ORF">MENTE1834_LOCUS24450</name>
</gene>
<reference evidence="1" key="1">
    <citation type="submission" date="2023-11" db="EMBL/GenBank/DDBJ databases">
        <authorList>
            <person name="Poullet M."/>
        </authorList>
    </citation>
    <scope>NUCLEOTIDE SEQUENCE</scope>
    <source>
        <strain evidence="1">E1834</strain>
    </source>
</reference>
<dbReference type="EMBL" id="CAVMJV010000032">
    <property type="protein sequence ID" value="CAK5077524.1"/>
    <property type="molecule type" value="Genomic_DNA"/>
</dbReference>
<organism evidence="1 2">
    <name type="scientific">Meloidogyne enterolobii</name>
    <name type="common">Root-knot nematode worm</name>
    <name type="synonym">Meloidogyne mayaguensis</name>
    <dbReference type="NCBI Taxonomy" id="390850"/>
    <lineage>
        <taxon>Eukaryota</taxon>
        <taxon>Metazoa</taxon>
        <taxon>Ecdysozoa</taxon>
        <taxon>Nematoda</taxon>
        <taxon>Chromadorea</taxon>
        <taxon>Rhabditida</taxon>
        <taxon>Tylenchina</taxon>
        <taxon>Tylenchomorpha</taxon>
        <taxon>Tylenchoidea</taxon>
        <taxon>Meloidogynidae</taxon>
        <taxon>Meloidogyninae</taxon>
        <taxon>Meloidogyne</taxon>
    </lineage>
</organism>